<proteinExistence type="predicted"/>
<keyword evidence="1" id="KW-0472">Membrane</keyword>
<organism evidence="2">
    <name type="scientific">marine metagenome</name>
    <dbReference type="NCBI Taxonomy" id="408172"/>
    <lineage>
        <taxon>unclassified sequences</taxon>
        <taxon>metagenomes</taxon>
        <taxon>ecological metagenomes</taxon>
    </lineage>
</organism>
<dbReference type="AlphaFoldDB" id="A0A382AJV3"/>
<name>A0A382AJV3_9ZZZZ</name>
<protein>
    <submittedName>
        <fullName evidence="2">Uncharacterized protein</fullName>
    </submittedName>
</protein>
<accession>A0A382AJV3</accession>
<gene>
    <name evidence="2" type="ORF">METZ01_LOCUS154131</name>
</gene>
<dbReference type="EMBL" id="UINC01025534">
    <property type="protein sequence ID" value="SVB01277.1"/>
    <property type="molecule type" value="Genomic_DNA"/>
</dbReference>
<evidence type="ECO:0000256" key="1">
    <source>
        <dbReference type="SAM" id="Phobius"/>
    </source>
</evidence>
<feature type="transmembrane region" description="Helical" evidence="1">
    <location>
        <begin position="6"/>
        <end position="22"/>
    </location>
</feature>
<feature type="transmembrane region" description="Helical" evidence="1">
    <location>
        <begin position="29"/>
        <end position="48"/>
    </location>
</feature>
<sequence length="161" mass="18292">MIESLIFGLVVFAVICLWVLIEQRKSPKFLIWFIPLFLVLVTSTYITYTSILGHPKEGVPKKGLYLKHHIDEPNWIYLWVLSKDNIPMGYKIVYSREVHNSLLGVQGKAEEGKFMILGDDEVVAGDLDGEEDGEESRGGFTVGGDISFYEWDYFAAMPPKD</sequence>
<keyword evidence="1" id="KW-0812">Transmembrane</keyword>
<keyword evidence="1" id="KW-1133">Transmembrane helix</keyword>
<reference evidence="2" key="1">
    <citation type="submission" date="2018-05" db="EMBL/GenBank/DDBJ databases">
        <authorList>
            <person name="Lanie J.A."/>
            <person name="Ng W.-L."/>
            <person name="Kazmierczak K.M."/>
            <person name="Andrzejewski T.M."/>
            <person name="Davidsen T.M."/>
            <person name="Wayne K.J."/>
            <person name="Tettelin H."/>
            <person name="Glass J.I."/>
            <person name="Rusch D."/>
            <person name="Podicherti R."/>
            <person name="Tsui H.-C.T."/>
            <person name="Winkler M.E."/>
        </authorList>
    </citation>
    <scope>NUCLEOTIDE SEQUENCE</scope>
</reference>
<evidence type="ECO:0000313" key="2">
    <source>
        <dbReference type="EMBL" id="SVB01277.1"/>
    </source>
</evidence>